<keyword evidence="1" id="KW-0472">Membrane</keyword>
<keyword evidence="3" id="KW-1185">Reference proteome</keyword>
<protein>
    <recommendedName>
        <fullName evidence="4">50S ribosomal protein L27</fullName>
    </recommendedName>
</protein>
<feature type="transmembrane region" description="Helical" evidence="1">
    <location>
        <begin position="115"/>
        <end position="136"/>
    </location>
</feature>
<reference evidence="2 3" key="1">
    <citation type="submission" date="2017-07" db="EMBL/GenBank/DDBJ databases">
        <title>Flavobacterium cyanobacteriorum sp. nov., isolated from cyanobacterial aggregates in a eutrophic lake.</title>
        <authorList>
            <person name="Cai H."/>
        </authorList>
    </citation>
    <scope>NUCLEOTIDE SEQUENCE [LARGE SCALE GENOMIC DNA]</scope>
    <source>
        <strain evidence="2 3">TH167</strain>
    </source>
</reference>
<feature type="transmembrane region" description="Helical" evidence="1">
    <location>
        <begin position="44"/>
        <end position="65"/>
    </location>
</feature>
<dbReference type="AlphaFoldDB" id="A0A255ZWT2"/>
<dbReference type="Proteomes" id="UP000216035">
    <property type="component" value="Unassembled WGS sequence"/>
</dbReference>
<feature type="transmembrane region" description="Helical" evidence="1">
    <location>
        <begin position="12"/>
        <end position="32"/>
    </location>
</feature>
<accession>A0A255ZWT2</accession>
<evidence type="ECO:0000256" key="1">
    <source>
        <dbReference type="SAM" id="Phobius"/>
    </source>
</evidence>
<proteinExistence type="predicted"/>
<evidence type="ECO:0008006" key="4">
    <source>
        <dbReference type="Google" id="ProtNLM"/>
    </source>
</evidence>
<feature type="transmembrane region" description="Helical" evidence="1">
    <location>
        <begin position="85"/>
        <end position="103"/>
    </location>
</feature>
<dbReference type="RefSeq" id="WP_094485743.1">
    <property type="nucleotide sequence ID" value="NZ_NOXX01000175.1"/>
</dbReference>
<keyword evidence="1" id="KW-0812">Transmembrane</keyword>
<sequence>MYNFLQHAHSGWAYIVLIVLFFTVLNAVMSTANAKAFSDKDRKLALFALIASHVQLLLGLVLWFVSPIGKAALSQMQDASLRLTALEHPLTNIIAIVLITIGWSRHKKMTDSGAIFKNFLLFYGLGLVLILTRIPWQLWF</sequence>
<dbReference type="EMBL" id="NOXX01000175">
    <property type="protein sequence ID" value="OYQ45953.1"/>
    <property type="molecule type" value="Genomic_DNA"/>
</dbReference>
<comment type="caution">
    <text evidence="2">The sequence shown here is derived from an EMBL/GenBank/DDBJ whole genome shotgun (WGS) entry which is preliminary data.</text>
</comment>
<name>A0A255ZWT2_9FLAO</name>
<gene>
    <name evidence="2" type="ORF">CHX27_05410</name>
</gene>
<organism evidence="2 3">
    <name type="scientific">Flavobacterium aurantiibacter</name>
    <dbReference type="NCBI Taxonomy" id="2023067"/>
    <lineage>
        <taxon>Bacteria</taxon>
        <taxon>Pseudomonadati</taxon>
        <taxon>Bacteroidota</taxon>
        <taxon>Flavobacteriia</taxon>
        <taxon>Flavobacteriales</taxon>
        <taxon>Flavobacteriaceae</taxon>
        <taxon>Flavobacterium</taxon>
    </lineage>
</organism>
<dbReference type="OrthoDB" id="329514at2"/>
<evidence type="ECO:0000313" key="2">
    <source>
        <dbReference type="EMBL" id="OYQ45953.1"/>
    </source>
</evidence>
<evidence type="ECO:0000313" key="3">
    <source>
        <dbReference type="Proteomes" id="UP000216035"/>
    </source>
</evidence>
<keyword evidence="1" id="KW-1133">Transmembrane helix</keyword>